<dbReference type="InterPro" id="IPR036249">
    <property type="entry name" value="Thioredoxin-like_sf"/>
</dbReference>
<dbReference type="EMBL" id="AP024233">
    <property type="protein sequence ID" value="BCO09707.1"/>
    <property type="molecule type" value="Genomic_DNA"/>
</dbReference>
<protein>
    <recommendedName>
        <fullName evidence="1">Thioredoxin-like fold domain-containing protein</fullName>
    </recommendedName>
</protein>
<dbReference type="Proteomes" id="UP001063350">
    <property type="component" value="Chromosome"/>
</dbReference>
<feature type="domain" description="Thioredoxin-like fold" evidence="1">
    <location>
        <begin position="86"/>
        <end position="158"/>
    </location>
</feature>
<dbReference type="PANTHER" id="PTHR36450">
    <property type="entry name" value="THIOREDOXIN"/>
    <property type="match status" value="1"/>
</dbReference>
<evidence type="ECO:0000313" key="2">
    <source>
        <dbReference type="EMBL" id="BCO09707.1"/>
    </source>
</evidence>
<keyword evidence="3" id="KW-1185">Reference proteome</keyword>
<proteinExistence type="predicted"/>
<reference evidence="2" key="1">
    <citation type="submission" date="2020-12" db="EMBL/GenBank/DDBJ databases">
        <title>Desulfobium dissulfuricans gen. nov., sp. nov., a novel mesophilic, sulfate-reducing bacterium isolated from a deep-sea hydrothermal vent.</title>
        <authorList>
            <person name="Hashimoto Y."/>
            <person name="Tame A."/>
            <person name="Sawayama S."/>
            <person name="Miyazaki J."/>
            <person name="Takai K."/>
            <person name="Nakagawa S."/>
        </authorList>
    </citation>
    <scope>NUCLEOTIDE SEQUENCE</scope>
    <source>
        <strain evidence="2">GF1</strain>
    </source>
</reference>
<dbReference type="RefSeq" id="WP_267926460.1">
    <property type="nucleotide sequence ID" value="NZ_AP024233.1"/>
</dbReference>
<accession>A0A915U339</accession>
<dbReference type="Gene3D" id="3.40.30.10">
    <property type="entry name" value="Glutaredoxin"/>
    <property type="match status" value="1"/>
</dbReference>
<dbReference type="InterPro" id="IPR012336">
    <property type="entry name" value="Thioredoxin-like_fold"/>
</dbReference>
<dbReference type="SUPFAM" id="SSF52833">
    <property type="entry name" value="Thioredoxin-like"/>
    <property type="match status" value="1"/>
</dbReference>
<dbReference type="KEGG" id="ddu:GF1_20830"/>
<evidence type="ECO:0000259" key="1">
    <source>
        <dbReference type="Pfam" id="PF13192"/>
    </source>
</evidence>
<organism evidence="2 3">
    <name type="scientific">Desulfolithobacter dissulfuricans</name>
    <dbReference type="NCBI Taxonomy" id="2795293"/>
    <lineage>
        <taxon>Bacteria</taxon>
        <taxon>Pseudomonadati</taxon>
        <taxon>Thermodesulfobacteriota</taxon>
        <taxon>Desulfobulbia</taxon>
        <taxon>Desulfobulbales</taxon>
        <taxon>Desulfobulbaceae</taxon>
        <taxon>Desulfolithobacter</taxon>
    </lineage>
</organism>
<dbReference type="Pfam" id="PF13192">
    <property type="entry name" value="Thioredoxin_3"/>
    <property type="match status" value="1"/>
</dbReference>
<evidence type="ECO:0000313" key="3">
    <source>
        <dbReference type="Proteomes" id="UP001063350"/>
    </source>
</evidence>
<sequence>MTEAATTRTIRIGASTIGLIGLDVALNELGSRQLTREEAVDHLFQAIKRKNYIPPGREKDYREALGREYLRFIGAGEGMEEQALVIRIFGPGCVSCNSLQTLVIEVLNQMGVAADIEQIHDPDEIGRAGITRTPALMINGQVKSSGLLPTRSQVEQWFREI</sequence>
<dbReference type="NCBIfam" id="TIGR00412">
    <property type="entry name" value="redox_disulf_2"/>
    <property type="match status" value="1"/>
</dbReference>
<dbReference type="PANTHER" id="PTHR36450:SF1">
    <property type="entry name" value="THIOREDOXIN"/>
    <property type="match status" value="1"/>
</dbReference>
<gene>
    <name evidence="2" type="ORF">GF1_20830</name>
</gene>
<dbReference type="AlphaFoldDB" id="A0A915U339"/>
<dbReference type="InterPro" id="IPR005243">
    <property type="entry name" value="THIRX-like_proc"/>
</dbReference>
<name>A0A915U339_9BACT</name>